<evidence type="ECO:0000313" key="4">
    <source>
        <dbReference type="Proteomes" id="UP000783871"/>
    </source>
</evidence>
<feature type="transmembrane region" description="Helical" evidence="2">
    <location>
        <begin position="214"/>
        <end position="237"/>
    </location>
</feature>
<feature type="transmembrane region" description="Helical" evidence="2">
    <location>
        <begin position="102"/>
        <end position="121"/>
    </location>
</feature>
<feature type="transmembrane region" description="Helical" evidence="2">
    <location>
        <begin position="320"/>
        <end position="338"/>
    </location>
</feature>
<keyword evidence="2" id="KW-0472">Membrane</keyword>
<keyword evidence="4" id="KW-1185">Reference proteome</keyword>
<evidence type="ECO:0000313" key="3">
    <source>
        <dbReference type="EMBL" id="NJP33244.1"/>
    </source>
</evidence>
<gene>
    <name evidence="3" type="ORF">HCJ94_14915</name>
</gene>
<reference evidence="3 4" key="1">
    <citation type="submission" date="2020-03" db="EMBL/GenBank/DDBJ databases">
        <title>WGS of actinomycetes isolated from Thailand.</title>
        <authorList>
            <person name="Thawai C."/>
        </authorList>
    </citation>
    <scope>NUCLEOTIDE SEQUENCE [LARGE SCALE GENOMIC DNA]</scope>
    <source>
        <strain evidence="3 4">HSS6-12</strain>
    </source>
</reference>
<proteinExistence type="predicted"/>
<accession>A0ABX0Z9W4</accession>
<comment type="caution">
    <text evidence="3">The sequence shown here is derived from an EMBL/GenBank/DDBJ whole genome shotgun (WGS) entry which is preliminary data.</text>
</comment>
<organism evidence="3 4">
    <name type="scientific">Micromonospora thermarum</name>
    <dbReference type="NCBI Taxonomy" id="2720024"/>
    <lineage>
        <taxon>Bacteria</taxon>
        <taxon>Bacillati</taxon>
        <taxon>Actinomycetota</taxon>
        <taxon>Actinomycetes</taxon>
        <taxon>Micromonosporales</taxon>
        <taxon>Micromonosporaceae</taxon>
        <taxon>Micromonospora</taxon>
    </lineage>
</organism>
<feature type="compositionally biased region" description="Low complexity" evidence="1">
    <location>
        <begin position="23"/>
        <end position="34"/>
    </location>
</feature>
<evidence type="ECO:0000256" key="2">
    <source>
        <dbReference type="SAM" id="Phobius"/>
    </source>
</evidence>
<dbReference type="RefSeq" id="WP_168001614.1">
    <property type="nucleotide sequence ID" value="NZ_JAATEO010000014.1"/>
</dbReference>
<keyword evidence="2" id="KW-0812">Transmembrane</keyword>
<protein>
    <recommendedName>
        <fullName evidence="5">Integral membrane protein</fullName>
    </recommendedName>
</protein>
<evidence type="ECO:0000256" key="1">
    <source>
        <dbReference type="SAM" id="MobiDB-lite"/>
    </source>
</evidence>
<feature type="transmembrane region" description="Helical" evidence="2">
    <location>
        <begin position="142"/>
        <end position="166"/>
    </location>
</feature>
<dbReference type="EMBL" id="JAATEO010000014">
    <property type="protein sequence ID" value="NJP33244.1"/>
    <property type="molecule type" value="Genomic_DNA"/>
</dbReference>
<feature type="transmembrane region" description="Helical" evidence="2">
    <location>
        <begin position="44"/>
        <end position="70"/>
    </location>
</feature>
<sequence length="424" mass="41081">MSFVTPDQPSRPTEVGPRPPGRPGAARRIPAPRTGEPPRRRPPLAVAAGVAAAGAAFTSWLPVAVVLWLFQLSEGAATVPAAVRAGLAGWLLGHGVPLTTDAGPLGLAPLAMTLLAVWRLTRAGVHTSRAIGARGSRSPRRALVAAGAVGVAYAVLGVLAALLVAAGGPGVSPVRAGVTLAVVGTLAALVGAARTTGVAHLLAERAPLPLRDGVRAGLVAGLLLLGGGAGAAGLAVATGGGDAADLIGAYRTGVAGQAGITLVSLAYAPNAAVWSASYLLGPGFAVGTDTAVRTSEVSVGALPAVPLVAGLPGGPVDGPAGALLAVPVLAGMVAGCLLARRVIRSAADEKTPLPWAPLLRPAVLAGPVAGLLTGLAAAASAGPLGGGRLADIGPVPWHVAAVATVVTGVGVLLGAAATRVLSRP</sequence>
<name>A0ABX0Z9W4_9ACTN</name>
<feature type="transmembrane region" description="Helical" evidence="2">
    <location>
        <begin position="358"/>
        <end position="379"/>
    </location>
</feature>
<dbReference type="InterPro" id="IPR045931">
    <property type="entry name" value="DUF6350"/>
</dbReference>
<feature type="compositionally biased region" description="Polar residues" evidence="1">
    <location>
        <begin position="1"/>
        <end position="11"/>
    </location>
</feature>
<feature type="region of interest" description="Disordered" evidence="1">
    <location>
        <begin position="1"/>
        <end position="42"/>
    </location>
</feature>
<feature type="transmembrane region" description="Helical" evidence="2">
    <location>
        <begin position="399"/>
        <end position="421"/>
    </location>
</feature>
<evidence type="ECO:0008006" key="5">
    <source>
        <dbReference type="Google" id="ProtNLM"/>
    </source>
</evidence>
<keyword evidence="2" id="KW-1133">Transmembrane helix</keyword>
<dbReference type="Pfam" id="PF19877">
    <property type="entry name" value="DUF6350"/>
    <property type="match status" value="1"/>
</dbReference>
<feature type="transmembrane region" description="Helical" evidence="2">
    <location>
        <begin position="178"/>
        <end position="202"/>
    </location>
</feature>
<dbReference type="Proteomes" id="UP000783871">
    <property type="component" value="Unassembled WGS sequence"/>
</dbReference>